<dbReference type="AlphaFoldDB" id="A0A8W8N1M0"/>
<organism evidence="1 2">
    <name type="scientific">Magallana gigas</name>
    <name type="common">Pacific oyster</name>
    <name type="synonym">Crassostrea gigas</name>
    <dbReference type="NCBI Taxonomy" id="29159"/>
    <lineage>
        <taxon>Eukaryota</taxon>
        <taxon>Metazoa</taxon>
        <taxon>Spiralia</taxon>
        <taxon>Lophotrochozoa</taxon>
        <taxon>Mollusca</taxon>
        <taxon>Bivalvia</taxon>
        <taxon>Autobranchia</taxon>
        <taxon>Pteriomorphia</taxon>
        <taxon>Ostreida</taxon>
        <taxon>Ostreoidea</taxon>
        <taxon>Ostreidae</taxon>
        <taxon>Magallana</taxon>
    </lineage>
</organism>
<keyword evidence="2" id="KW-1185">Reference proteome</keyword>
<evidence type="ECO:0000313" key="2">
    <source>
        <dbReference type="Proteomes" id="UP000005408"/>
    </source>
</evidence>
<dbReference type="EnsemblMetazoa" id="G3980.1">
    <property type="protein sequence ID" value="G3980.1:cds"/>
    <property type="gene ID" value="G3980"/>
</dbReference>
<dbReference type="Proteomes" id="UP000005408">
    <property type="component" value="Unassembled WGS sequence"/>
</dbReference>
<sequence>MIPSMSIILSKTEGIDRERYVYSLSRFNQTTVLNTTKGPIPWTLFHATCPPGRVQVFYFCPKKSRSILRV</sequence>
<evidence type="ECO:0000313" key="1">
    <source>
        <dbReference type="EnsemblMetazoa" id="G3980.1:cds"/>
    </source>
</evidence>
<name>A0A8W8N1M0_MAGGI</name>
<protein>
    <submittedName>
        <fullName evidence="1">Uncharacterized protein</fullName>
    </submittedName>
</protein>
<reference evidence="1" key="1">
    <citation type="submission" date="2022-08" db="UniProtKB">
        <authorList>
            <consortium name="EnsemblMetazoa"/>
        </authorList>
    </citation>
    <scope>IDENTIFICATION</scope>
    <source>
        <strain evidence="1">05x7-T-G4-1.051#20</strain>
    </source>
</reference>
<proteinExistence type="predicted"/>
<accession>A0A8W8N1M0</accession>